<proteinExistence type="predicted"/>
<evidence type="ECO:0000313" key="5">
    <source>
        <dbReference type="Proteomes" id="UP000479691"/>
    </source>
</evidence>
<sequence length="389" mass="41451">MVVCIDARPDIMMGPLKTPFTETFNIKHPVSLAGMNIAAGPRLGAAVIEAGGFACLGGNGYAKSQEYDTLSYDEFYNEFMAHQTPEKVRTQIRELKAFLKNPIDAPFGVDILLPQIGGGARKTNYDYTSGRSEEIIDVVIDEGAKLFVSALGAPPPHIVDKLHRAGVIVGCNIGHPKHVAKVLDAGCDLIVATGGEGGGHGSDVATMILIPMVLEACRGRVSKFTGRPIVVLAAGGIYNSMGVAASLAMGADGVWCGTKFVAATESGASDGHQKDLLDTDVSGTTKTIIYTGRPMRVKNHALIEEWHKHPDKIQKLTSAGHIPVLHEITKLAKEGKDFPPEHEAGVRCVMLGQAAGAINEILPAKEIIDEMVYGAAALLKRTERIRSKL</sequence>
<dbReference type="Gene3D" id="3.20.20.70">
    <property type="entry name" value="Aldolase class I"/>
    <property type="match status" value="1"/>
</dbReference>
<dbReference type="InterPro" id="IPR013785">
    <property type="entry name" value="Aldolase_TIM"/>
</dbReference>
<keyword evidence="3" id="KW-0560">Oxidoreductase</keyword>
<evidence type="ECO:0000256" key="3">
    <source>
        <dbReference type="ARBA" id="ARBA00023002"/>
    </source>
</evidence>
<evidence type="ECO:0000313" key="4">
    <source>
        <dbReference type="EMBL" id="KAF3188240.1"/>
    </source>
</evidence>
<dbReference type="Proteomes" id="UP000479691">
    <property type="component" value="Unassembled WGS sequence"/>
</dbReference>
<dbReference type="Pfam" id="PF03060">
    <property type="entry name" value="NMO"/>
    <property type="match status" value="1"/>
</dbReference>
<dbReference type="PANTHER" id="PTHR32332">
    <property type="entry name" value="2-NITROPROPANE DIOXYGENASE"/>
    <property type="match status" value="1"/>
</dbReference>
<organism evidence="4 5">
    <name type="scientific">Orbilia oligospora</name>
    <name type="common">Nematode-trapping fungus</name>
    <name type="synonym">Arthrobotrys oligospora</name>
    <dbReference type="NCBI Taxonomy" id="2813651"/>
    <lineage>
        <taxon>Eukaryota</taxon>
        <taxon>Fungi</taxon>
        <taxon>Dikarya</taxon>
        <taxon>Ascomycota</taxon>
        <taxon>Pezizomycotina</taxon>
        <taxon>Orbiliomycetes</taxon>
        <taxon>Orbiliales</taxon>
        <taxon>Orbiliaceae</taxon>
        <taxon>Orbilia</taxon>
    </lineage>
</organism>
<evidence type="ECO:0000256" key="1">
    <source>
        <dbReference type="ARBA" id="ARBA00022630"/>
    </source>
</evidence>
<dbReference type="CDD" id="cd04730">
    <property type="entry name" value="NPD_like"/>
    <property type="match status" value="1"/>
</dbReference>
<comment type="caution">
    <text evidence="4">The sequence shown here is derived from an EMBL/GenBank/DDBJ whole genome shotgun (WGS) entry which is preliminary data.</text>
</comment>
<keyword evidence="2" id="KW-0288">FMN</keyword>
<dbReference type="PANTHER" id="PTHR32332:SF31">
    <property type="entry name" value="2-NITROPROPANE DIOXYGENASE FAMILY, PUTATIVE (AFU_ORTHOLOGUE AFUA_2G09850)-RELATED"/>
    <property type="match status" value="1"/>
</dbReference>
<name>A0A6G1MP01_ORBOL</name>
<keyword evidence="1" id="KW-0285">Flavoprotein</keyword>
<dbReference type="GO" id="GO:0018580">
    <property type="term" value="F:nitronate monooxygenase activity"/>
    <property type="evidence" value="ECO:0007669"/>
    <property type="project" value="InterPro"/>
</dbReference>
<dbReference type="InterPro" id="IPR004136">
    <property type="entry name" value="NMO"/>
</dbReference>
<dbReference type="AlphaFoldDB" id="A0A6G1MP01"/>
<gene>
    <name evidence="4" type="ORF">TWF788_000918</name>
</gene>
<accession>A0A6G1MP01</accession>
<protein>
    <submittedName>
        <fullName evidence="4">Uncharacterized protein</fullName>
    </submittedName>
</protein>
<evidence type="ECO:0000256" key="2">
    <source>
        <dbReference type="ARBA" id="ARBA00022643"/>
    </source>
</evidence>
<dbReference type="SUPFAM" id="SSF51412">
    <property type="entry name" value="Inosine monophosphate dehydrogenase (IMPDH)"/>
    <property type="match status" value="1"/>
</dbReference>
<reference evidence="4 5" key="1">
    <citation type="submission" date="2019-06" db="EMBL/GenBank/DDBJ databases">
        <authorList>
            <person name="Palmer J.M."/>
        </authorList>
    </citation>
    <scope>NUCLEOTIDE SEQUENCE [LARGE SCALE GENOMIC DNA]</scope>
    <source>
        <strain evidence="4 5">TWF788</strain>
    </source>
</reference>
<dbReference type="EMBL" id="JAABOE010000011">
    <property type="protein sequence ID" value="KAF3188240.1"/>
    <property type="molecule type" value="Genomic_DNA"/>
</dbReference>